<evidence type="ECO:0000313" key="2">
    <source>
        <dbReference type="Proteomes" id="UP000266673"/>
    </source>
</evidence>
<dbReference type="Gene3D" id="3.80.10.10">
    <property type="entry name" value="Ribonuclease Inhibitor"/>
    <property type="match status" value="1"/>
</dbReference>
<reference evidence="1 2" key="1">
    <citation type="submission" date="2018-06" db="EMBL/GenBank/DDBJ databases">
        <title>Comparative genomics reveals the genomic features of Rhizophagus irregularis, R. cerebriforme, R. diaphanum and Gigaspora rosea, and their symbiotic lifestyle signature.</title>
        <authorList>
            <person name="Morin E."/>
            <person name="San Clemente H."/>
            <person name="Chen E.C.H."/>
            <person name="De La Providencia I."/>
            <person name="Hainaut M."/>
            <person name="Kuo A."/>
            <person name="Kohler A."/>
            <person name="Murat C."/>
            <person name="Tang N."/>
            <person name="Roy S."/>
            <person name="Loubradou J."/>
            <person name="Henrissat B."/>
            <person name="Grigoriev I.V."/>
            <person name="Corradi N."/>
            <person name="Roux C."/>
            <person name="Martin F.M."/>
        </authorList>
    </citation>
    <scope>NUCLEOTIDE SEQUENCE [LARGE SCALE GENOMIC DNA]</scope>
    <source>
        <strain evidence="1 2">DAOM 194757</strain>
    </source>
</reference>
<dbReference type="AlphaFoldDB" id="A0A397VPN1"/>
<dbReference type="EMBL" id="QKWP01000337">
    <property type="protein sequence ID" value="RIB21873.1"/>
    <property type="molecule type" value="Genomic_DNA"/>
</dbReference>
<dbReference type="SUPFAM" id="SSF52047">
    <property type="entry name" value="RNI-like"/>
    <property type="match status" value="1"/>
</dbReference>
<accession>A0A397VPN1</accession>
<evidence type="ECO:0000313" key="1">
    <source>
        <dbReference type="EMBL" id="RIB21873.1"/>
    </source>
</evidence>
<dbReference type="InterPro" id="IPR032675">
    <property type="entry name" value="LRR_dom_sf"/>
</dbReference>
<evidence type="ECO:0008006" key="3">
    <source>
        <dbReference type="Google" id="ProtNLM"/>
    </source>
</evidence>
<sequence length="233" mass="26691">MPILWSYPGHKFNDERLLKIFFLTLNAEERALLSPYKIKFPTQPKPLLFEHTNFIRDAILISLIKMFLRTEKSLGYLYLEGIDCSHFKFNDTTITSIELVIPKKVNFKFKCKRKRIDGLIENIKEISTLTTLNLVSIHMGIKSMKKLIKVFYKSTALNSLGVHNFQLGNKSGKLLATFLKRNSTMTSLHLTGKKKIENIGKTLGNQLAEVLCENCTLKSLQLVQTNIDSPIQQ</sequence>
<organism evidence="1 2">
    <name type="scientific">Gigaspora rosea</name>
    <dbReference type="NCBI Taxonomy" id="44941"/>
    <lineage>
        <taxon>Eukaryota</taxon>
        <taxon>Fungi</taxon>
        <taxon>Fungi incertae sedis</taxon>
        <taxon>Mucoromycota</taxon>
        <taxon>Glomeromycotina</taxon>
        <taxon>Glomeromycetes</taxon>
        <taxon>Diversisporales</taxon>
        <taxon>Gigasporaceae</taxon>
        <taxon>Gigaspora</taxon>
    </lineage>
</organism>
<keyword evidence="2" id="KW-1185">Reference proteome</keyword>
<name>A0A397VPN1_9GLOM</name>
<proteinExistence type="predicted"/>
<dbReference type="OrthoDB" id="272549at2759"/>
<gene>
    <name evidence="1" type="ORF">C2G38_2243651</name>
</gene>
<protein>
    <recommendedName>
        <fullName evidence="3">F-box domain-containing protein</fullName>
    </recommendedName>
</protein>
<comment type="caution">
    <text evidence="1">The sequence shown here is derived from an EMBL/GenBank/DDBJ whole genome shotgun (WGS) entry which is preliminary data.</text>
</comment>
<dbReference type="Proteomes" id="UP000266673">
    <property type="component" value="Unassembled WGS sequence"/>
</dbReference>